<dbReference type="InterPro" id="IPR046346">
    <property type="entry name" value="Aminoacid_DH-like_N_sf"/>
</dbReference>
<dbReference type="SUPFAM" id="SSF53223">
    <property type="entry name" value="Aminoacid dehydrogenase-like, N-terminal domain"/>
    <property type="match status" value="1"/>
</dbReference>
<dbReference type="Pfam" id="PF02882">
    <property type="entry name" value="THF_DHG_CYH_C"/>
    <property type="match status" value="1"/>
</dbReference>
<evidence type="ECO:0000256" key="1">
    <source>
        <dbReference type="SAM" id="MobiDB-lite"/>
    </source>
</evidence>
<dbReference type="PANTHER" id="PTHR48099">
    <property type="entry name" value="C-1-TETRAHYDROFOLATE SYNTHASE, CYTOPLASMIC-RELATED"/>
    <property type="match status" value="1"/>
</dbReference>
<feature type="region of interest" description="Disordered" evidence="1">
    <location>
        <begin position="322"/>
        <end position="380"/>
    </location>
</feature>
<dbReference type="Gene3D" id="3.40.50.720">
    <property type="entry name" value="NAD(P)-binding Rossmann-like Domain"/>
    <property type="match status" value="1"/>
</dbReference>
<feature type="domain" description="Tetrahydrofolate dehydrogenase/cyclohydrolase NAD(P)-binding" evidence="3">
    <location>
        <begin position="531"/>
        <end position="570"/>
    </location>
</feature>
<dbReference type="Pfam" id="PF00763">
    <property type="entry name" value="THF_DHG_CYH"/>
    <property type="match status" value="1"/>
</dbReference>
<dbReference type="GO" id="GO:0004488">
    <property type="term" value="F:methylenetetrahydrofolate dehydrogenase (NADP+) activity"/>
    <property type="evidence" value="ECO:0007669"/>
    <property type="project" value="InterPro"/>
</dbReference>
<dbReference type="GO" id="GO:0005829">
    <property type="term" value="C:cytosol"/>
    <property type="evidence" value="ECO:0007669"/>
    <property type="project" value="TreeGrafter"/>
</dbReference>
<evidence type="ECO:0000313" key="4">
    <source>
        <dbReference type="EMBL" id="SBS85120.1"/>
    </source>
</evidence>
<dbReference type="AlphaFoldDB" id="A0A1A8W0F1"/>
<feature type="domain" description="Tetrahydrofolate dehydrogenase/cyclohydrolase catalytic" evidence="2">
    <location>
        <begin position="69"/>
        <end position="190"/>
    </location>
</feature>
<dbReference type="InterPro" id="IPR020631">
    <property type="entry name" value="THF_DH/CycHdrlase_NAD-bd_dom"/>
</dbReference>
<feature type="region of interest" description="Disordered" evidence="1">
    <location>
        <begin position="1"/>
        <end position="26"/>
    </location>
</feature>
<dbReference type="GO" id="GO:0004477">
    <property type="term" value="F:methenyltetrahydrofolate cyclohydrolase activity"/>
    <property type="evidence" value="ECO:0007669"/>
    <property type="project" value="TreeGrafter"/>
</dbReference>
<accession>A0A1A8W0F1</accession>
<feature type="compositionally biased region" description="Acidic residues" evidence="1">
    <location>
        <begin position="327"/>
        <end position="371"/>
    </location>
</feature>
<protein>
    <submittedName>
        <fullName evidence="4">Uncharacterized protein</fullName>
    </submittedName>
</protein>
<dbReference type="PANTHER" id="PTHR48099:SF5">
    <property type="entry name" value="C-1-TETRAHYDROFOLATE SYNTHASE, CYTOPLASMIC"/>
    <property type="match status" value="1"/>
</dbReference>
<dbReference type="InterPro" id="IPR020630">
    <property type="entry name" value="THF_DH/CycHdrlase_cat_dom"/>
</dbReference>
<feature type="compositionally biased region" description="Basic residues" evidence="1">
    <location>
        <begin position="13"/>
        <end position="23"/>
    </location>
</feature>
<evidence type="ECO:0000313" key="5">
    <source>
        <dbReference type="Proteomes" id="UP000078560"/>
    </source>
</evidence>
<dbReference type="Proteomes" id="UP000078560">
    <property type="component" value="Unassembled WGS sequence"/>
</dbReference>
<name>A0A1A8W0F1_PLAOA</name>
<reference evidence="5" key="1">
    <citation type="submission" date="2016-05" db="EMBL/GenBank/DDBJ databases">
        <authorList>
            <person name="Naeem Raeece"/>
        </authorList>
    </citation>
    <scope>NUCLEOTIDE SEQUENCE [LARGE SCALE GENOMIC DNA]</scope>
</reference>
<dbReference type="SUPFAM" id="SSF51735">
    <property type="entry name" value="NAD(P)-binding Rossmann-fold domains"/>
    <property type="match status" value="1"/>
</dbReference>
<dbReference type="EMBL" id="FLQU01000394">
    <property type="protein sequence ID" value="SBS85120.1"/>
    <property type="molecule type" value="Genomic_DNA"/>
</dbReference>
<proteinExistence type="predicted"/>
<evidence type="ECO:0000259" key="2">
    <source>
        <dbReference type="Pfam" id="PF00763"/>
    </source>
</evidence>
<sequence length="883" mass="103844">MGGSLNVETPEKIRRRKRRRRKGNMQAKEVLAKRGANHFLTNCLHLFAICYPFIFSPFDNSMMNNSSLNGYPIAEIIDELIFQRIEFDRRRKLKKGKLPRKKKLYIIYSKNVVTYSYLYILLKKSIFLRAAIIFVLIQIDRKYSQERVTKLIKKINGKGKNTALIVLSPLSYHINKCYISKFIHEEKDIDGSNYEALLKLFSTCNGHYSSTEPMTAFAAISKYISTNTNREKCSQLQNVHLYVQQHELPFVQIFHYFYHNWGVTPLETFFTIWYIRILKELKCIFISEIIEHILSVNNIMRIFKKVEFYQNKDEQVYICEQNNISNDGDDNDGDDNGGDDNGGDDNDGDDNDGEDNGGDDNNGDDNDGDDNDGSRNDDDNNNTKYMSDIIIFNKKLLVYNHLKEYIKYNIPCCVHAIILFIKYYNIKIENKNILIVNNNINIFLSLFYFFFKYNISTTVYDPISGNIICRYKKKYTNKKLYFYTNKGKLFIKKWDDFKKKINIFTDWYINYINTYSTLINNKNKLIKKNLKKKIIKNSDLVIIGIGFSNVLKKDHIKKDAVILDLGINLIYPQNVVKLNKMETSKYRIWSKRKLGLSNFVYTKGNYWNKNKQFWEYFSIGKNFIHVRTLAGRDTINREENMNFLFKTEGAYTIMKRECLFTLVRYIFQMYSSNTQYKNEESSSMRRHFVNKDEKGLVVKESPSLHVHKKGGKQNGNKWTNQILLKDDKSKLRFVNILGNALKRYEIVGDAHLNCKKRSATTINEFFFSAKYKCEDASPVSPYVRWKLFSQIVKRNPQRVHNDLPELQKLREDTKSNKFFGEVRNCGELAVESFVEVPLDVSKKKKNEDECSYTIFPNKEEPFNTNNEKEKIIITKIKQKGRHI</sequence>
<dbReference type="GO" id="GO:0035999">
    <property type="term" value="P:tetrahydrofolate interconversion"/>
    <property type="evidence" value="ECO:0007669"/>
    <property type="project" value="TreeGrafter"/>
</dbReference>
<gene>
    <name evidence="4" type="ORF">POVCU2_0029810</name>
</gene>
<evidence type="ECO:0000259" key="3">
    <source>
        <dbReference type="Pfam" id="PF02882"/>
    </source>
</evidence>
<dbReference type="InterPro" id="IPR036291">
    <property type="entry name" value="NAD(P)-bd_dom_sf"/>
</dbReference>
<dbReference type="Gene3D" id="3.40.50.10860">
    <property type="entry name" value="Leucine Dehydrogenase, chain A, domain 1"/>
    <property type="match status" value="1"/>
</dbReference>
<organism evidence="4 5">
    <name type="scientific">Plasmodium ovale curtisi</name>
    <dbReference type="NCBI Taxonomy" id="864141"/>
    <lineage>
        <taxon>Eukaryota</taxon>
        <taxon>Sar</taxon>
        <taxon>Alveolata</taxon>
        <taxon>Apicomplexa</taxon>
        <taxon>Aconoidasida</taxon>
        <taxon>Haemosporida</taxon>
        <taxon>Plasmodiidae</taxon>
        <taxon>Plasmodium</taxon>
        <taxon>Plasmodium (Plasmodium)</taxon>
    </lineage>
</organism>